<dbReference type="InterPro" id="IPR038678">
    <property type="entry name" value="Spondin_N_sf"/>
</dbReference>
<reference evidence="12" key="1">
    <citation type="submission" date="2015-07" db="EMBL/GenBank/DDBJ databases">
        <title>MeaNS - Measles Nucleotide Surveillance Program.</title>
        <authorList>
            <person name="Tran T."/>
            <person name="Druce J."/>
        </authorList>
    </citation>
    <scope>NUCLEOTIDE SEQUENCE</scope>
    <source>
        <strain evidence="12">UCB-OBI-ISO-001</strain>
        <tissue evidence="12">Gonad</tissue>
    </source>
</reference>
<comment type="subcellular location">
    <subcellularLocation>
        <location evidence="1">Secreted</location>
        <location evidence="1">Extracellular space</location>
        <location evidence="1">Extracellular matrix</location>
    </subcellularLocation>
</comment>
<dbReference type="SMART" id="SM00209">
    <property type="entry name" value="TSP1"/>
    <property type="match status" value="1"/>
</dbReference>
<organism evidence="12">
    <name type="scientific">Octopus bimaculoides</name>
    <name type="common">California two-spotted octopus</name>
    <dbReference type="NCBI Taxonomy" id="37653"/>
    <lineage>
        <taxon>Eukaryota</taxon>
        <taxon>Metazoa</taxon>
        <taxon>Spiralia</taxon>
        <taxon>Lophotrochozoa</taxon>
        <taxon>Mollusca</taxon>
        <taxon>Cephalopoda</taxon>
        <taxon>Coleoidea</taxon>
        <taxon>Octopodiformes</taxon>
        <taxon>Octopoda</taxon>
        <taxon>Incirrata</taxon>
        <taxon>Octopodidae</taxon>
        <taxon>Octopus</taxon>
    </lineage>
</organism>
<sequence length="755" mass="86088">MDRKRIKMNGRLTATKVELNYSAWSGNSSFYQGDYMDETSINHQFGSDRNINKKDCLYNRYFNARINCFWLLTVLICVFSNFVCRVHCVSSTTAETIYSTATSRNITMTTSYSQPNQTSDQYEQSTKPATLVKSSDKQPVSKHRAQSTQYEPDKVRPKDRLNKFHQRQQQRKQKELRTKLTTETYTTQTTASTEVPTTQTTQKAQSTEGTKETETPQTTSKTRKPQTTSKTRKPQTTPKPEKPQTIETSQVVQTQRVEKTTQTIVEKKETQTSEKPQTTERTRTTLKERITEKLNTVPRTSQKPQTTLKTTEKTRTTDSKKELPEITKKQTVKVTPTTETTERAEETKQGVTTPTNTDKRIPTTSATDADDDQCPENSMAYYNITFVPLWSSRRFPKMYPMYRPHAQWSKTIGRTHDHNYTMWKIGSYASVKVKSFAETGVSTDFDSEVQGHEGVLDAFNLPAIGKGFGQSQGSMFVDSAHPLVSFIVKIIPSPDWFVGVSSLNLCSKKKWKKKVIMKLFPVDAGTDIGLTFTSPNWPAYPPEKINRITSSFPNHEASSFHYKSLKKLPRIAYATFYKVEEYRSIFKRTKPYKSRLPSLMDRLPPLVNKPSVANHPYKPSTNAQTGEQPAKSYTETVSSPLDDDSEEDFGNITNLLAVAENEPAIPLDCQVSNWGEWGPCSKTCGFGRRERFRFVTQERKNNGYLCPQLKEEALCGSMRNCQWKYFKPFLSIAQKRTARTPGTANVKKASEQKKH</sequence>
<dbReference type="Pfam" id="PF19028">
    <property type="entry name" value="TSP1_spondin"/>
    <property type="match status" value="1"/>
</dbReference>
<dbReference type="Gene3D" id="2.20.100.10">
    <property type="entry name" value="Thrombospondin type-1 (TSP1) repeat"/>
    <property type="match status" value="1"/>
</dbReference>
<keyword evidence="2" id="KW-0964">Secreted</keyword>
<evidence type="ECO:0000259" key="11">
    <source>
        <dbReference type="PROSITE" id="PS51020"/>
    </source>
</evidence>
<dbReference type="STRING" id="37653.A0A0L8HYR2"/>
<dbReference type="EMBL" id="KQ416986">
    <property type="protein sequence ID" value="KOF94322.1"/>
    <property type="molecule type" value="Genomic_DNA"/>
</dbReference>
<protein>
    <recommendedName>
        <fullName evidence="11">Spondin domain-containing protein</fullName>
    </recommendedName>
</protein>
<dbReference type="GO" id="GO:0007155">
    <property type="term" value="P:cell adhesion"/>
    <property type="evidence" value="ECO:0007669"/>
    <property type="project" value="UniProtKB-KW"/>
</dbReference>
<name>A0A0L8HYR2_OCTBM</name>
<feature type="compositionally biased region" description="Basic and acidic residues" evidence="9">
    <location>
        <begin position="151"/>
        <end position="162"/>
    </location>
</feature>
<feature type="compositionally biased region" description="Basic and acidic residues" evidence="9">
    <location>
        <begin position="265"/>
        <end position="292"/>
    </location>
</feature>
<keyword evidence="8" id="KW-0325">Glycoprotein</keyword>
<keyword evidence="4" id="KW-0479">Metal-binding</keyword>
<evidence type="ECO:0000256" key="10">
    <source>
        <dbReference type="SAM" id="Phobius"/>
    </source>
</evidence>
<evidence type="ECO:0000256" key="8">
    <source>
        <dbReference type="ARBA" id="ARBA00023180"/>
    </source>
</evidence>
<feature type="compositionally biased region" description="Polar residues" evidence="9">
    <location>
        <begin position="194"/>
        <end position="208"/>
    </location>
</feature>
<dbReference type="InterPro" id="IPR036383">
    <property type="entry name" value="TSP1_rpt_sf"/>
</dbReference>
<keyword evidence="3" id="KW-0272">Extracellular matrix</keyword>
<dbReference type="InterPro" id="IPR000884">
    <property type="entry name" value="TSP1_rpt"/>
</dbReference>
<evidence type="ECO:0000256" key="1">
    <source>
        <dbReference type="ARBA" id="ARBA00004498"/>
    </source>
</evidence>
<evidence type="ECO:0000256" key="7">
    <source>
        <dbReference type="ARBA" id="ARBA00023157"/>
    </source>
</evidence>
<keyword evidence="10" id="KW-1133">Transmembrane helix</keyword>
<dbReference type="SUPFAM" id="SSF82895">
    <property type="entry name" value="TSP-1 type 1 repeat"/>
    <property type="match status" value="1"/>
</dbReference>
<evidence type="ECO:0000256" key="3">
    <source>
        <dbReference type="ARBA" id="ARBA00022530"/>
    </source>
</evidence>
<dbReference type="Pfam" id="PF06468">
    <property type="entry name" value="Spond_N"/>
    <property type="match status" value="1"/>
</dbReference>
<dbReference type="InterPro" id="IPR044004">
    <property type="entry name" value="TSP1_spondin_dom"/>
</dbReference>
<dbReference type="InterPro" id="IPR051418">
    <property type="entry name" value="Spondin/Thrombospondin_T1"/>
</dbReference>
<keyword evidence="10" id="KW-0472">Membrane</keyword>
<dbReference type="EMBL" id="KQ416986">
    <property type="protein sequence ID" value="KOF94321.1"/>
    <property type="molecule type" value="Genomic_DNA"/>
</dbReference>
<feature type="compositionally biased region" description="Polar residues" evidence="9">
    <location>
        <begin position="619"/>
        <end position="639"/>
    </location>
</feature>
<dbReference type="OMA" id="EERICGE"/>
<feature type="compositionally biased region" description="Low complexity" evidence="9">
    <location>
        <begin position="215"/>
        <end position="238"/>
    </location>
</feature>
<evidence type="ECO:0000256" key="9">
    <source>
        <dbReference type="SAM" id="MobiDB-lite"/>
    </source>
</evidence>
<keyword evidence="10" id="KW-0812">Transmembrane</keyword>
<dbReference type="NCBIfam" id="NF038123">
    <property type="entry name" value="NF038123_dom"/>
    <property type="match status" value="1"/>
</dbReference>
<dbReference type="PANTHER" id="PTHR11311">
    <property type="entry name" value="SPONDIN"/>
    <property type="match status" value="1"/>
</dbReference>
<feature type="compositionally biased region" description="Polar residues" evidence="9">
    <location>
        <begin position="349"/>
        <end position="367"/>
    </location>
</feature>
<dbReference type="PROSITE" id="PS51020">
    <property type="entry name" value="SPONDIN"/>
    <property type="match status" value="1"/>
</dbReference>
<evidence type="ECO:0000313" key="12">
    <source>
        <dbReference type="EMBL" id="KOF94321.1"/>
    </source>
</evidence>
<feature type="region of interest" description="Disordered" evidence="9">
    <location>
        <begin position="109"/>
        <end position="372"/>
    </location>
</feature>
<feature type="compositionally biased region" description="Basic and acidic residues" evidence="9">
    <location>
        <begin position="310"/>
        <end position="328"/>
    </location>
</feature>
<dbReference type="AlphaFoldDB" id="A0A0L8HYR2"/>
<accession>A0A0L8HYR2</accession>
<evidence type="ECO:0000256" key="2">
    <source>
        <dbReference type="ARBA" id="ARBA00022525"/>
    </source>
</evidence>
<feature type="region of interest" description="Disordered" evidence="9">
    <location>
        <begin position="610"/>
        <end position="645"/>
    </location>
</feature>
<dbReference type="KEGG" id="obi:106867785"/>
<keyword evidence="5" id="KW-0732">Signal</keyword>
<evidence type="ECO:0000256" key="5">
    <source>
        <dbReference type="ARBA" id="ARBA00022729"/>
    </source>
</evidence>
<feature type="compositionally biased region" description="Polar residues" evidence="9">
    <location>
        <begin position="249"/>
        <end position="264"/>
    </location>
</feature>
<gene>
    <name evidence="12" type="ORF">OCBIM_22002101mg</name>
</gene>
<keyword evidence="6" id="KW-0130">Cell adhesion</keyword>
<keyword evidence="7" id="KW-1015">Disulfide bond</keyword>
<feature type="transmembrane region" description="Helical" evidence="10">
    <location>
        <begin position="62"/>
        <end position="83"/>
    </location>
</feature>
<proteinExistence type="predicted"/>
<dbReference type="PROSITE" id="PS50092">
    <property type="entry name" value="TSP1"/>
    <property type="match status" value="1"/>
</dbReference>
<evidence type="ECO:0000256" key="4">
    <source>
        <dbReference type="ARBA" id="ARBA00022723"/>
    </source>
</evidence>
<dbReference type="Gene3D" id="2.60.40.2130">
    <property type="entry name" value="F-spondin domain"/>
    <property type="match status" value="1"/>
</dbReference>
<evidence type="ECO:0000256" key="6">
    <source>
        <dbReference type="ARBA" id="ARBA00022889"/>
    </source>
</evidence>
<feature type="compositionally biased region" description="Polar residues" evidence="9">
    <location>
        <begin position="293"/>
        <end position="302"/>
    </location>
</feature>
<feature type="domain" description="Spondin" evidence="11">
    <location>
        <begin position="370"/>
        <end position="556"/>
    </location>
</feature>
<dbReference type="PANTHER" id="PTHR11311:SF15">
    <property type="entry name" value="SPONDIN-2"/>
    <property type="match status" value="1"/>
</dbReference>
<dbReference type="OrthoDB" id="6090599at2759"/>
<feature type="compositionally biased region" description="Polar residues" evidence="9">
    <location>
        <begin position="109"/>
        <end position="128"/>
    </location>
</feature>
<dbReference type="GO" id="GO:0046872">
    <property type="term" value="F:metal ion binding"/>
    <property type="evidence" value="ECO:0007669"/>
    <property type="project" value="UniProtKB-KW"/>
</dbReference>
<feature type="compositionally biased region" description="Low complexity" evidence="9">
    <location>
        <begin position="181"/>
        <end position="193"/>
    </location>
</feature>
<dbReference type="InterPro" id="IPR009465">
    <property type="entry name" value="Spondin_N"/>
</dbReference>